<name>A0A3B3SF92_9TELE</name>
<proteinExistence type="predicted"/>
<evidence type="ECO:0000256" key="6">
    <source>
        <dbReference type="ARBA" id="ARBA00023157"/>
    </source>
</evidence>
<keyword evidence="3 10" id="KW-0732">Signal</keyword>
<feature type="compositionally biased region" description="Basic and acidic residues" evidence="9">
    <location>
        <begin position="239"/>
        <end position="250"/>
    </location>
</feature>
<evidence type="ECO:0000256" key="9">
    <source>
        <dbReference type="SAM" id="MobiDB-lite"/>
    </source>
</evidence>
<dbReference type="Pfam" id="PF07686">
    <property type="entry name" value="V-set"/>
    <property type="match status" value="1"/>
</dbReference>
<sequence>MDFLNSFVKFMISLLIISPPGFTELVRTQRLVMASLGDDANFTCELTKQKNVKQVTWQRVSEQKSENMATYSERFGATVTGPFRENVNFVETGLQQCSIVIKGIQWSDESCYMCLFNVFPDGAISGRTCLKIYELHNPIFELNPVNVSDDRILSLSCSVTGRPAPEVSWSIEDTALENSTTFYTKNPNGTITVTKTATVQMTPRLLANTTQIKCAAQQDYGERKETFITVPNGETADNQSDKADKDDTSDTGHTVIFYTVLGKRSHPPYFMIYGNCVFLTCI</sequence>
<evidence type="ECO:0000256" key="1">
    <source>
        <dbReference type="ARBA" id="ARBA00004167"/>
    </source>
</evidence>
<comment type="subcellular location">
    <subcellularLocation>
        <location evidence="1">Membrane</location>
        <topology evidence="1">Single-pass membrane protein</topology>
    </subcellularLocation>
</comment>
<dbReference type="Pfam" id="PF07679">
    <property type="entry name" value="I-set"/>
    <property type="match status" value="1"/>
</dbReference>
<dbReference type="PANTHER" id="PTHR46841:SF7">
    <property type="entry name" value="IG-LIKE DOMAIN-CONTAINING PROTEIN"/>
    <property type="match status" value="1"/>
</dbReference>
<dbReference type="GeneTree" id="ENSGT00530000063970"/>
<protein>
    <recommendedName>
        <fullName evidence="11">Ig-like domain-containing protein</fullName>
    </recommendedName>
</protein>
<dbReference type="GO" id="GO:0009986">
    <property type="term" value="C:cell surface"/>
    <property type="evidence" value="ECO:0007669"/>
    <property type="project" value="TreeGrafter"/>
</dbReference>
<dbReference type="SMART" id="SM00409">
    <property type="entry name" value="IG"/>
    <property type="match status" value="2"/>
</dbReference>
<keyword evidence="5" id="KW-0472">Membrane</keyword>
<reference evidence="12" key="2">
    <citation type="submission" date="2025-09" db="UniProtKB">
        <authorList>
            <consortium name="Ensembl"/>
        </authorList>
    </citation>
    <scope>IDENTIFICATION</scope>
</reference>
<evidence type="ECO:0000256" key="2">
    <source>
        <dbReference type="ARBA" id="ARBA00022692"/>
    </source>
</evidence>
<dbReference type="GO" id="GO:0150079">
    <property type="term" value="P:negative regulation of neuroinflammatory response"/>
    <property type="evidence" value="ECO:0007669"/>
    <property type="project" value="TreeGrafter"/>
</dbReference>
<organism evidence="12 13">
    <name type="scientific">Paramormyrops kingsleyae</name>
    <dbReference type="NCBI Taxonomy" id="1676925"/>
    <lineage>
        <taxon>Eukaryota</taxon>
        <taxon>Metazoa</taxon>
        <taxon>Chordata</taxon>
        <taxon>Craniata</taxon>
        <taxon>Vertebrata</taxon>
        <taxon>Euteleostomi</taxon>
        <taxon>Actinopterygii</taxon>
        <taxon>Neopterygii</taxon>
        <taxon>Teleostei</taxon>
        <taxon>Osteoglossocephala</taxon>
        <taxon>Osteoglossomorpha</taxon>
        <taxon>Osteoglossiformes</taxon>
        <taxon>Mormyridae</taxon>
        <taxon>Paramormyrops</taxon>
    </lineage>
</organism>
<evidence type="ECO:0000313" key="13">
    <source>
        <dbReference type="Proteomes" id="UP000261540"/>
    </source>
</evidence>
<feature type="region of interest" description="Disordered" evidence="9">
    <location>
        <begin position="231"/>
        <end position="250"/>
    </location>
</feature>
<evidence type="ECO:0000313" key="12">
    <source>
        <dbReference type="Ensembl" id="ENSPKIP00000029422.1"/>
    </source>
</evidence>
<dbReference type="Ensembl" id="ENSPKIT00000010220.1">
    <property type="protein sequence ID" value="ENSPKIP00000029422.1"/>
    <property type="gene ID" value="ENSPKIG00000010677.1"/>
</dbReference>
<dbReference type="InterPro" id="IPR013098">
    <property type="entry name" value="Ig_I-set"/>
</dbReference>
<dbReference type="Proteomes" id="UP000261540">
    <property type="component" value="Unplaced"/>
</dbReference>
<dbReference type="SUPFAM" id="SSF48726">
    <property type="entry name" value="Immunoglobulin"/>
    <property type="match status" value="2"/>
</dbReference>
<keyword evidence="13" id="KW-1185">Reference proteome</keyword>
<dbReference type="GO" id="GO:0030424">
    <property type="term" value="C:axon"/>
    <property type="evidence" value="ECO:0007669"/>
    <property type="project" value="TreeGrafter"/>
</dbReference>
<dbReference type="AlphaFoldDB" id="A0A3B3SF92"/>
<dbReference type="InterPro" id="IPR003599">
    <property type="entry name" value="Ig_sub"/>
</dbReference>
<evidence type="ECO:0000259" key="11">
    <source>
        <dbReference type="PROSITE" id="PS50835"/>
    </source>
</evidence>
<keyword evidence="6" id="KW-1015">Disulfide bond</keyword>
<dbReference type="InterPro" id="IPR013783">
    <property type="entry name" value="Ig-like_fold"/>
</dbReference>
<keyword evidence="4" id="KW-1133">Transmembrane helix</keyword>
<evidence type="ECO:0000256" key="7">
    <source>
        <dbReference type="ARBA" id="ARBA00023180"/>
    </source>
</evidence>
<dbReference type="Gene3D" id="2.60.40.10">
    <property type="entry name" value="Immunoglobulins"/>
    <property type="match status" value="2"/>
</dbReference>
<feature type="chain" id="PRO_5017244099" description="Ig-like domain-containing protein" evidence="10">
    <location>
        <begin position="24"/>
        <end position="282"/>
    </location>
</feature>
<evidence type="ECO:0000256" key="5">
    <source>
        <dbReference type="ARBA" id="ARBA00023136"/>
    </source>
</evidence>
<keyword evidence="8" id="KW-0393">Immunoglobulin domain</keyword>
<feature type="domain" description="Ig-like" evidence="11">
    <location>
        <begin position="138"/>
        <end position="229"/>
    </location>
</feature>
<dbReference type="InterPro" id="IPR007110">
    <property type="entry name" value="Ig-like_dom"/>
</dbReference>
<dbReference type="InterPro" id="IPR047164">
    <property type="entry name" value="OX2G-like"/>
</dbReference>
<dbReference type="PANTHER" id="PTHR46841">
    <property type="entry name" value="OX-2 MEMBRANE GLYCOPROTEIN"/>
    <property type="match status" value="1"/>
</dbReference>
<evidence type="ECO:0000256" key="8">
    <source>
        <dbReference type="ARBA" id="ARBA00023319"/>
    </source>
</evidence>
<reference evidence="12" key="1">
    <citation type="submission" date="2025-08" db="UniProtKB">
        <authorList>
            <consortium name="Ensembl"/>
        </authorList>
    </citation>
    <scope>IDENTIFICATION</scope>
</reference>
<evidence type="ECO:0000256" key="4">
    <source>
        <dbReference type="ARBA" id="ARBA00022989"/>
    </source>
</evidence>
<keyword evidence="7" id="KW-0325">Glycoprotein</keyword>
<dbReference type="GO" id="GO:0016020">
    <property type="term" value="C:membrane"/>
    <property type="evidence" value="ECO:0007669"/>
    <property type="project" value="UniProtKB-SubCell"/>
</dbReference>
<dbReference type="GO" id="GO:0098632">
    <property type="term" value="F:cell-cell adhesion mediator activity"/>
    <property type="evidence" value="ECO:0007669"/>
    <property type="project" value="InterPro"/>
</dbReference>
<evidence type="ECO:0000256" key="3">
    <source>
        <dbReference type="ARBA" id="ARBA00022729"/>
    </source>
</evidence>
<dbReference type="InterPro" id="IPR013106">
    <property type="entry name" value="Ig_V-set"/>
</dbReference>
<dbReference type="PROSITE" id="PS50835">
    <property type="entry name" value="IG_LIKE"/>
    <property type="match status" value="2"/>
</dbReference>
<dbReference type="GO" id="GO:0043025">
    <property type="term" value="C:neuronal cell body"/>
    <property type="evidence" value="ECO:0007669"/>
    <property type="project" value="TreeGrafter"/>
</dbReference>
<dbReference type="InterPro" id="IPR036179">
    <property type="entry name" value="Ig-like_dom_sf"/>
</dbReference>
<accession>A0A3B3SF92</accession>
<feature type="domain" description="Ig-like" evidence="11">
    <location>
        <begin position="20"/>
        <end position="125"/>
    </location>
</feature>
<evidence type="ECO:0000256" key="10">
    <source>
        <dbReference type="SAM" id="SignalP"/>
    </source>
</evidence>
<keyword evidence="2" id="KW-0812">Transmembrane</keyword>
<dbReference type="GO" id="GO:0034113">
    <property type="term" value="P:heterotypic cell-cell adhesion"/>
    <property type="evidence" value="ECO:0007669"/>
    <property type="project" value="TreeGrafter"/>
</dbReference>
<feature type="signal peptide" evidence="10">
    <location>
        <begin position="1"/>
        <end position="23"/>
    </location>
</feature>